<keyword evidence="2" id="KW-1185">Reference proteome</keyword>
<evidence type="ECO:0000313" key="1">
    <source>
        <dbReference type="EMBL" id="CAG8953452.1"/>
    </source>
</evidence>
<dbReference type="EMBL" id="CAJVRL010000050">
    <property type="protein sequence ID" value="CAG8953452.1"/>
    <property type="molecule type" value="Genomic_DNA"/>
</dbReference>
<name>A0A9N9PTF6_9HELO</name>
<reference evidence="1" key="1">
    <citation type="submission" date="2021-07" db="EMBL/GenBank/DDBJ databases">
        <authorList>
            <person name="Durling M."/>
        </authorList>
    </citation>
    <scope>NUCLEOTIDE SEQUENCE</scope>
</reference>
<accession>A0A9N9PTF6</accession>
<comment type="caution">
    <text evidence="1">The sequence shown here is derived from an EMBL/GenBank/DDBJ whole genome shotgun (WGS) entry which is preliminary data.</text>
</comment>
<dbReference type="AlphaFoldDB" id="A0A9N9PTF6"/>
<gene>
    <name evidence="1" type="ORF">HYFRA_00010201</name>
</gene>
<proteinExistence type="predicted"/>
<organism evidence="1 2">
    <name type="scientific">Hymenoscyphus fraxineus</name>
    <dbReference type="NCBI Taxonomy" id="746836"/>
    <lineage>
        <taxon>Eukaryota</taxon>
        <taxon>Fungi</taxon>
        <taxon>Dikarya</taxon>
        <taxon>Ascomycota</taxon>
        <taxon>Pezizomycotina</taxon>
        <taxon>Leotiomycetes</taxon>
        <taxon>Helotiales</taxon>
        <taxon>Helotiaceae</taxon>
        <taxon>Hymenoscyphus</taxon>
    </lineage>
</organism>
<dbReference type="Proteomes" id="UP000696280">
    <property type="component" value="Unassembled WGS sequence"/>
</dbReference>
<evidence type="ECO:0000313" key="2">
    <source>
        <dbReference type="Proteomes" id="UP000696280"/>
    </source>
</evidence>
<sequence length="168" mass="18829">MLYYNYAMPTEYVGVSAKPRFGNVCWSSLCLIIDLDPWKCYEGRCAKKGEGEARLAVMSEDIKISDGGLIACICTRTSESSRESQSKNQIFRALRSMVQLQKVNNDSLNAVIDNGMILEYNIRLECLDNTSKITQVGSSRLVVPAQRISKVHRVVFASQETFTSTIRS</sequence>
<protein>
    <submittedName>
        <fullName evidence="1">Uncharacterized protein</fullName>
    </submittedName>
</protein>